<keyword evidence="2" id="KW-1133">Transmembrane helix</keyword>
<evidence type="ECO:0000313" key="4">
    <source>
        <dbReference type="Proteomes" id="UP001367676"/>
    </source>
</evidence>
<dbReference type="EMBL" id="JBBCAQ010000020">
    <property type="protein sequence ID" value="KAK7592710.1"/>
    <property type="molecule type" value="Genomic_DNA"/>
</dbReference>
<evidence type="ECO:0000313" key="3">
    <source>
        <dbReference type="EMBL" id="KAK7592710.1"/>
    </source>
</evidence>
<protein>
    <submittedName>
        <fullName evidence="3">Uncharacterized protein</fullName>
    </submittedName>
</protein>
<comment type="caution">
    <text evidence="3">The sequence shown here is derived from an EMBL/GenBank/DDBJ whole genome shotgun (WGS) entry which is preliminary data.</text>
</comment>
<evidence type="ECO:0000256" key="1">
    <source>
        <dbReference type="SAM" id="MobiDB-lite"/>
    </source>
</evidence>
<name>A0AAN9TH35_9HEMI</name>
<evidence type="ECO:0000256" key="2">
    <source>
        <dbReference type="SAM" id="Phobius"/>
    </source>
</evidence>
<dbReference type="Proteomes" id="UP001367676">
    <property type="component" value="Unassembled WGS sequence"/>
</dbReference>
<organism evidence="3 4">
    <name type="scientific">Parthenolecanium corni</name>
    <dbReference type="NCBI Taxonomy" id="536013"/>
    <lineage>
        <taxon>Eukaryota</taxon>
        <taxon>Metazoa</taxon>
        <taxon>Ecdysozoa</taxon>
        <taxon>Arthropoda</taxon>
        <taxon>Hexapoda</taxon>
        <taxon>Insecta</taxon>
        <taxon>Pterygota</taxon>
        <taxon>Neoptera</taxon>
        <taxon>Paraneoptera</taxon>
        <taxon>Hemiptera</taxon>
        <taxon>Sternorrhyncha</taxon>
        <taxon>Coccoidea</taxon>
        <taxon>Coccidae</taxon>
        <taxon>Parthenolecanium</taxon>
    </lineage>
</organism>
<gene>
    <name evidence="3" type="ORF">V9T40_007462</name>
</gene>
<feature type="compositionally biased region" description="Basic and acidic residues" evidence="1">
    <location>
        <begin position="97"/>
        <end position="106"/>
    </location>
</feature>
<reference evidence="3 4" key="1">
    <citation type="submission" date="2024-03" db="EMBL/GenBank/DDBJ databases">
        <title>Adaptation during the transition from Ophiocordyceps entomopathogen to insect associate is accompanied by gene loss and intensified selection.</title>
        <authorList>
            <person name="Ward C.M."/>
            <person name="Onetto C.A."/>
            <person name="Borneman A.R."/>
        </authorList>
    </citation>
    <scope>NUCLEOTIDE SEQUENCE [LARGE SCALE GENOMIC DNA]</scope>
    <source>
        <strain evidence="3">AWRI1</strain>
        <tissue evidence="3">Single Adult Female</tissue>
    </source>
</reference>
<sequence length="297" mass="33595">MVGTTVASFLRLRLRLRPRLSRRIRFSCFTLRRSAFFFSSDPSRVSHSQLDGTHRRRRDVASRFSLLLASGHEFDSGGGPRRGTRLATSQRPKAKRRSDPIRSDPDLGRDRIYAMVRRMRKSYVAAIRSPDVSPLRGAATGASCAAPHPLFQVRELLLRKTGREKMQPHGTIKRRVVSSEFVALVALFTTFFLLLHTRDLHSRLRQMENKLQPDELYAPSSVVVTGKSNTIIVCDATRREYYGLAGDSAASSYMAALTTKRQQATRLGRADDPQVRIVPHPPASFRVYSQQRSRSLE</sequence>
<feature type="region of interest" description="Disordered" evidence="1">
    <location>
        <begin position="74"/>
        <end position="106"/>
    </location>
</feature>
<feature type="transmembrane region" description="Helical" evidence="2">
    <location>
        <begin position="176"/>
        <end position="195"/>
    </location>
</feature>
<proteinExistence type="predicted"/>
<keyword evidence="2" id="KW-0472">Membrane</keyword>
<keyword evidence="2" id="KW-0812">Transmembrane</keyword>
<keyword evidence="4" id="KW-1185">Reference proteome</keyword>
<dbReference type="AlphaFoldDB" id="A0AAN9TH35"/>
<accession>A0AAN9TH35</accession>